<protein>
    <submittedName>
        <fullName evidence="1">Uncharacterized protein</fullName>
    </submittedName>
</protein>
<dbReference type="EMBL" id="UASJ01000010">
    <property type="protein sequence ID" value="SQC01677.1"/>
    <property type="molecule type" value="Genomic_DNA"/>
</dbReference>
<dbReference type="AlphaFoldDB" id="A0A2X3BJ13"/>
<dbReference type="Proteomes" id="UP000250245">
    <property type="component" value="Unassembled WGS sequence"/>
</dbReference>
<proteinExistence type="predicted"/>
<gene>
    <name evidence="1" type="ORF">NCTC11820_02069</name>
</gene>
<evidence type="ECO:0000313" key="2">
    <source>
        <dbReference type="Proteomes" id="UP000250245"/>
    </source>
</evidence>
<reference evidence="1 2" key="1">
    <citation type="submission" date="2018-06" db="EMBL/GenBank/DDBJ databases">
        <authorList>
            <consortium name="Pathogen Informatics"/>
            <person name="Doyle S."/>
        </authorList>
    </citation>
    <scope>NUCLEOTIDE SEQUENCE [LARGE SCALE GENOMIC DNA]</scope>
    <source>
        <strain evidence="1 2">NCTC11820</strain>
    </source>
</reference>
<organism evidence="1 2">
    <name type="scientific">Mobiluncus curtisii</name>
    <dbReference type="NCBI Taxonomy" id="2051"/>
    <lineage>
        <taxon>Bacteria</taxon>
        <taxon>Bacillati</taxon>
        <taxon>Actinomycetota</taxon>
        <taxon>Actinomycetes</taxon>
        <taxon>Actinomycetales</taxon>
        <taxon>Actinomycetaceae</taxon>
        <taxon>Mobiluncus</taxon>
    </lineage>
</organism>
<accession>A0A2X3BJ13</accession>
<name>A0A2X3BJ13_9ACTO</name>
<sequence length="168" mass="18735">MLHCLVPGIHERLRSHRSAIRELGIALNLNSPVLVVVRLDRFGNFHLGVAFGIVVFQTGKDVVQNQTAAGFISVSGNQRVLGLGIVTDNYRIGICFAFSASAVRARSASSHRQCQSCRSSDGSQLLLHEVSLQRFPQLGAVYQRRRRHFRVIPLLWHLASLHSKPKFN</sequence>
<evidence type="ECO:0000313" key="1">
    <source>
        <dbReference type="EMBL" id="SQC01677.1"/>
    </source>
</evidence>